<feature type="repeat" description="TPR" evidence="1">
    <location>
        <begin position="268"/>
        <end position="301"/>
    </location>
</feature>
<comment type="caution">
    <text evidence="2">The sequence shown here is derived from an EMBL/GenBank/DDBJ whole genome shotgun (WGS) entry which is preliminary data.</text>
</comment>
<evidence type="ECO:0000313" key="2">
    <source>
        <dbReference type="EMBL" id="NME67895.1"/>
    </source>
</evidence>
<keyword evidence="1" id="KW-0802">TPR repeat</keyword>
<name>A0A7X9P244_9BACT</name>
<accession>A0A7X9P244</accession>
<feature type="repeat" description="TPR" evidence="1">
    <location>
        <begin position="370"/>
        <end position="403"/>
    </location>
</feature>
<feature type="repeat" description="TPR" evidence="1">
    <location>
        <begin position="302"/>
        <end position="335"/>
    </location>
</feature>
<dbReference type="PROSITE" id="PS50293">
    <property type="entry name" value="TPR_REGION"/>
    <property type="match status" value="1"/>
</dbReference>
<dbReference type="Pfam" id="PF13181">
    <property type="entry name" value="TPR_8"/>
    <property type="match status" value="3"/>
</dbReference>
<dbReference type="PANTHER" id="PTHR12558">
    <property type="entry name" value="CELL DIVISION CYCLE 16,23,27"/>
    <property type="match status" value="1"/>
</dbReference>
<sequence>MPDSQNNIQSALEKFELMEKEGRVEFFDLSTFEEIIEHYFVNFNINKALKACEVANSVYPFTSTIKVLQARILAFSGDYTNAFAAINEAEQIAPTDFNVLFHKGSLHSIVGEVDKAINSFETALPYAENPADIYYNIGITLQSINEFEKAIEAFKKSIESDMSHENTIYELVDCCVHLQQTEELQKFLQHFVDNDPYNIDAWYNLGIYYSQIKAYDNALKAFDYAILIDDTFESAHMQTGHCYMNLKKYAEAFRAYLETLQHSEEPSAELYCHLGASAELMKDYNVGIRYFKKAIETDENYDEAWFGTGENHRLLGNYLEATHYLTKAVKLNKFYDEYWFSLALAETALGNLHSGLEAFEEACRINPNRSEAWIEWSMVYYNENETEEAIVVLKKALEHLDENHSIHYRLAGYYMLSGKLKDAYKHIEIALRLNYDAHTELVDFIPNNTVKKILESAILSFRKK</sequence>
<organism evidence="2 3">
    <name type="scientific">Flammeovirga aprica JL-4</name>
    <dbReference type="NCBI Taxonomy" id="694437"/>
    <lineage>
        <taxon>Bacteria</taxon>
        <taxon>Pseudomonadati</taxon>
        <taxon>Bacteroidota</taxon>
        <taxon>Cytophagia</taxon>
        <taxon>Cytophagales</taxon>
        <taxon>Flammeovirgaceae</taxon>
        <taxon>Flammeovirga</taxon>
    </lineage>
</organism>
<proteinExistence type="predicted"/>
<keyword evidence="3" id="KW-1185">Reference proteome</keyword>
<dbReference type="InterPro" id="IPR019734">
    <property type="entry name" value="TPR_rpt"/>
</dbReference>
<dbReference type="RefSeq" id="WP_169656214.1">
    <property type="nucleotide sequence ID" value="NZ_JABANE010000016.1"/>
</dbReference>
<dbReference type="SUPFAM" id="SSF48452">
    <property type="entry name" value="TPR-like"/>
    <property type="match status" value="2"/>
</dbReference>
<dbReference type="Proteomes" id="UP000576082">
    <property type="component" value="Unassembled WGS sequence"/>
</dbReference>
<dbReference type="SMART" id="SM00028">
    <property type="entry name" value="TPR"/>
    <property type="match status" value="10"/>
</dbReference>
<feature type="repeat" description="TPR" evidence="1">
    <location>
        <begin position="336"/>
        <end position="369"/>
    </location>
</feature>
<dbReference type="Gene3D" id="1.25.40.10">
    <property type="entry name" value="Tetratricopeptide repeat domain"/>
    <property type="match status" value="3"/>
</dbReference>
<reference evidence="2 3" key="1">
    <citation type="submission" date="2020-04" db="EMBL/GenBank/DDBJ databases">
        <title>Flammeovirga sp. SR4, a novel species isolated from seawater.</title>
        <authorList>
            <person name="Wang X."/>
        </authorList>
    </citation>
    <scope>NUCLEOTIDE SEQUENCE [LARGE SCALE GENOMIC DNA]</scope>
    <source>
        <strain evidence="2 3">ATCC 23126</strain>
    </source>
</reference>
<dbReference type="PANTHER" id="PTHR12558:SF13">
    <property type="entry name" value="CELL DIVISION CYCLE PROTEIN 27 HOMOLOG"/>
    <property type="match status" value="1"/>
</dbReference>
<dbReference type="AlphaFoldDB" id="A0A7X9P244"/>
<gene>
    <name evidence="2" type="ORF">HHU12_07965</name>
</gene>
<dbReference type="EMBL" id="JABANE010000016">
    <property type="protein sequence ID" value="NME67895.1"/>
    <property type="molecule type" value="Genomic_DNA"/>
</dbReference>
<feature type="repeat" description="TPR" evidence="1">
    <location>
        <begin position="131"/>
        <end position="164"/>
    </location>
</feature>
<dbReference type="PROSITE" id="PS50005">
    <property type="entry name" value="TPR"/>
    <property type="match status" value="6"/>
</dbReference>
<protein>
    <submittedName>
        <fullName evidence="2">Tetratricopeptide repeat protein</fullName>
    </submittedName>
</protein>
<evidence type="ECO:0000256" key="1">
    <source>
        <dbReference type="PROSITE-ProRule" id="PRU00339"/>
    </source>
</evidence>
<evidence type="ECO:0000313" key="3">
    <source>
        <dbReference type="Proteomes" id="UP000576082"/>
    </source>
</evidence>
<dbReference type="InterPro" id="IPR011990">
    <property type="entry name" value="TPR-like_helical_dom_sf"/>
</dbReference>
<dbReference type="Pfam" id="PF13432">
    <property type="entry name" value="TPR_16"/>
    <property type="match status" value="1"/>
</dbReference>
<feature type="repeat" description="TPR" evidence="1">
    <location>
        <begin position="199"/>
        <end position="232"/>
    </location>
</feature>